<feature type="compositionally biased region" description="Low complexity" evidence="1">
    <location>
        <begin position="269"/>
        <end position="280"/>
    </location>
</feature>
<dbReference type="Proteomes" id="UP000092482">
    <property type="component" value="Chromosome"/>
</dbReference>
<keyword evidence="2" id="KW-1133">Transmembrane helix</keyword>
<gene>
    <name evidence="4" type="ORF">SGUI_0101</name>
</gene>
<dbReference type="AlphaFoldDB" id="A0A1B1N7U7"/>
<dbReference type="OrthoDB" id="3393679at2"/>
<reference evidence="4 5" key="1">
    <citation type="submission" date="2016-03" db="EMBL/GenBank/DDBJ databases">
        <title>Shallow-sea hydrothermal system.</title>
        <authorList>
            <person name="Tang K."/>
        </authorList>
    </citation>
    <scope>NUCLEOTIDE SEQUENCE [LARGE SCALE GENOMIC DNA]</scope>
    <source>
        <strain evidence="4 5">JLT9</strain>
    </source>
</reference>
<feature type="transmembrane region" description="Helical" evidence="2">
    <location>
        <begin position="41"/>
        <end position="59"/>
    </location>
</feature>
<feature type="domain" description="AMIN-like" evidence="3">
    <location>
        <begin position="366"/>
        <end position="492"/>
    </location>
</feature>
<feature type="region of interest" description="Disordered" evidence="1">
    <location>
        <begin position="1"/>
        <end position="37"/>
    </location>
</feature>
<evidence type="ECO:0000259" key="3">
    <source>
        <dbReference type="Pfam" id="PF24837"/>
    </source>
</evidence>
<feature type="region of interest" description="Disordered" evidence="1">
    <location>
        <begin position="230"/>
        <end position="361"/>
    </location>
</feature>
<dbReference type="InterPro" id="IPR056303">
    <property type="entry name" value="AMIN-like"/>
</dbReference>
<name>A0A1B1N7U7_9MICO</name>
<evidence type="ECO:0000256" key="1">
    <source>
        <dbReference type="SAM" id="MobiDB-lite"/>
    </source>
</evidence>
<dbReference type="EMBL" id="CP014989">
    <property type="protein sequence ID" value="ANS77497.1"/>
    <property type="molecule type" value="Genomic_DNA"/>
</dbReference>
<keyword evidence="5" id="KW-1185">Reference proteome</keyword>
<dbReference type="RefSeq" id="WP_066634886.1">
    <property type="nucleotide sequence ID" value="NZ_CP014989.1"/>
</dbReference>
<evidence type="ECO:0000256" key="2">
    <source>
        <dbReference type="SAM" id="Phobius"/>
    </source>
</evidence>
<dbReference type="Pfam" id="PF24837">
    <property type="entry name" value="AMIN-like"/>
    <property type="match status" value="1"/>
</dbReference>
<keyword evidence="2" id="KW-0812">Transmembrane</keyword>
<protein>
    <recommendedName>
        <fullName evidence="3">AMIN-like domain-containing protein</fullName>
    </recommendedName>
</protein>
<evidence type="ECO:0000313" key="5">
    <source>
        <dbReference type="Proteomes" id="UP000092482"/>
    </source>
</evidence>
<feature type="compositionally biased region" description="Low complexity" evidence="1">
    <location>
        <begin position="230"/>
        <end position="250"/>
    </location>
</feature>
<sequence>MSEEQEVRALLEGASRVGRDERLAPDEAWGAGRRRRTRKRVGGAVGSGAATLAAAVLVWQTGFLGGGDGTDGVAAEFPRGGTTFVFAEVGSDPGADPASGSAVTPVDADELVGTGWDLQEELWRGGDSGAIVGADVPTELSFPAVGGGWGITVDGCGEATAQGSLDLEPDGAFAPQELTTTDIGCSAEVQRAEDFWMEALAGGGSVHRLGDEGSGLLLLTVVVPTTDEPIAAQTPPAQLTATEPTATTPARDAQTSPQPTAAGPLPTVPSASAEEPSTAEPEPPVADEPASPVSDPEPEPAEDPEAQEPSPAPVEEEPEPQPPIVDPGTGVDPGSGEGPDLPWTEPAVRSEGGGGVVGGGQLFAPELRAGRHEGFDRVVVDLTGTPASTGPGWVASYEGSPTRAGSGAPAGVAGDSVLQLVLGGMAYPEPGDPVYDAGDYGLDTHSLGAVVEVIRTTPFEGQLQVFVGMTGEPRAYRVFTLSDPLRLVVDIDTSSPTS</sequence>
<keyword evidence="2" id="KW-0472">Membrane</keyword>
<feature type="compositionally biased region" description="Gly residues" evidence="1">
    <location>
        <begin position="351"/>
        <end position="361"/>
    </location>
</feature>
<evidence type="ECO:0000313" key="4">
    <source>
        <dbReference type="EMBL" id="ANS77497.1"/>
    </source>
</evidence>
<dbReference type="KEGG" id="serj:SGUI_0101"/>
<dbReference type="STRING" id="1758689.SGUI_0101"/>
<accession>A0A1B1N7U7</accession>
<feature type="compositionally biased region" description="Acidic residues" evidence="1">
    <location>
        <begin position="296"/>
        <end position="306"/>
    </location>
</feature>
<organism evidence="4 5">
    <name type="scientific">Serinicoccus hydrothermalis</name>
    <dbReference type="NCBI Taxonomy" id="1758689"/>
    <lineage>
        <taxon>Bacteria</taxon>
        <taxon>Bacillati</taxon>
        <taxon>Actinomycetota</taxon>
        <taxon>Actinomycetes</taxon>
        <taxon>Micrococcales</taxon>
        <taxon>Ornithinimicrobiaceae</taxon>
        <taxon>Serinicoccus</taxon>
    </lineage>
</organism>
<proteinExistence type="predicted"/>